<gene>
    <name evidence="4" type="ORF">SMN809_LOCUS78945</name>
</gene>
<accession>A0A8S3JA01</accession>
<protein>
    <recommendedName>
        <fullName evidence="3">BTB domain-containing protein</fullName>
    </recommendedName>
</protein>
<feature type="domain" description="BTB" evidence="3">
    <location>
        <begin position="63"/>
        <end position="130"/>
    </location>
</feature>
<keyword evidence="2" id="KW-0677">Repeat</keyword>
<organism evidence="4 5">
    <name type="scientific">Rotaria magnacalcarata</name>
    <dbReference type="NCBI Taxonomy" id="392030"/>
    <lineage>
        <taxon>Eukaryota</taxon>
        <taxon>Metazoa</taxon>
        <taxon>Spiralia</taxon>
        <taxon>Gnathifera</taxon>
        <taxon>Rotifera</taxon>
        <taxon>Eurotatoria</taxon>
        <taxon>Bdelloidea</taxon>
        <taxon>Philodinida</taxon>
        <taxon>Philodinidae</taxon>
        <taxon>Rotaria</taxon>
    </lineage>
</organism>
<dbReference type="FunFam" id="3.30.710.10:FF:000001">
    <property type="entry name" value="Kelch-like family member 20"/>
    <property type="match status" value="1"/>
</dbReference>
<evidence type="ECO:0000256" key="1">
    <source>
        <dbReference type="ARBA" id="ARBA00022441"/>
    </source>
</evidence>
<dbReference type="Proteomes" id="UP000676336">
    <property type="component" value="Unassembled WGS sequence"/>
</dbReference>
<proteinExistence type="predicted"/>
<dbReference type="PANTHER" id="PTHR24412">
    <property type="entry name" value="KELCH PROTEIN"/>
    <property type="match status" value="1"/>
</dbReference>
<dbReference type="EMBL" id="CAJOBI010341215">
    <property type="protein sequence ID" value="CAF5213122.1"/>
    <property type="molecule type" value="Genomic_DNA"/>
</dbReference>
<dbReference type="Pfam" id="PF00651">
    <property type="entry name" value="BTB"/>
    <property type="match status" value="1"/>
</dbReference>
<dbReference type="SUPFAM" id="SSF54695">
    <property type="entry name" value="POZ domain"/>
    <property type="match status" value="1"/>
</dbReference>
<keyword evidence="1" id="KW-0880">Kelch repeat</keyword>
<evidence type="ECO:0000313" key="4">
    <source>
        <dbReference type="EMBL" id="CAF5213122.1"/>
    </source>
</evidence>
<comment type="caution">
    <text evidence="4">The sequence shown here is derived from an EMBL/GenBank/DDBJ whole genome shotgun (WGS) entry which is preliminary data.</text>
</comment>
<evidence type="ECO:0000313" key="5">
    <source>
        <dbReference type="Proteomes" id="UP000676336"/>
    </source>
</evidence>
<evidence type="ECO:0000259" key="3">
    <source>
        <dbReference type="PROSITE" id="PS50097"/>
    </source>
</evidence>
<dbReference type="InterPro" id="IPR000210">
    <property type="entry name" value="BTB/POZ_dom"/>
</dbReference>
<evidence type="ECO:0000256" key="2">
    <source>
        <dbReference type="ARBA" id="ARBA00022737"/>
    </source>
</evidence>
<dbReference type="PANTHER" id="PTHR24412:SF451">
    <property type="entry name" value="KELCH-LIKE PROTEIN 20"/>
    <property type="match status" value="1"/>
</dbReference>
<name>A0A8S3JA01_9BILA</name>
<dbReference type="SMART" id="SM00225">
    <property type="entry name" value="BTB"/>
    <property type="match status" value="1"/>
</dbReference>
<dbReference type="PROSITE" id="PS50097">
    <property type="entry name" value="BTB"/>
    <property type="match status" value="1"/>
</dbReference>
<reference evidence="4" key="1">
    <citation type="submission" date="2021-02" db="EMBL/GenBank/DDBJ databases">
        <authorList>
            <person name="Nowell W R."/>
        </authorList>
    </citation>
    <scope>NUCLEOTIDE SEQUENCE</scope>
</reference>
<dbReference type="AlphaFoldDB" id="A0A8S3JA01"/>
<sequence>MFNSNKKSSICFSAIQHENQSSTTIDMLKDCSPCNNKLIKFSDKHAKFLIDNLNLLRKQKELCDVILMIGQSQIPAHRAVLSACSPYFKAMFTGELAESRKTEIIIHDIDEFAMELLIEFCYTSRIIVDEKNVQMLLPAACILQVINKIYFIEDTT</sequence>
<dbReference type="InterPro" id="IPR011333">
    <property type="entry name" value="SKP1/BTB/POZ_sf"/>
</dbReference>
<dbReference type="Gene3D" id="3.30.710.10">
    <property type="entry name" value="Potassium Channel Kv1.1, Chain A"/>
    <property type="match status" value="1"/>
</dbReference>